<dbReference type="InterPro" id="IPR007197">
    <property type="entry name" value="rSAM"/>
</dbReference>
<dbReference type="PROSITE" id="PS51918">
    <property type="entry name" value="RADICAL_SAM"/>
    <property type="match status" value="1"/>
</dbReference>
<comment type="subcellular location">
    <subcellularLocation>
        <location evidence="3">Cytoplasm</location>
    </subcellularLocation>
</comment>
<keyword evidence="3" id="KW-0004">4Fe-4S</keyword>
<dbReference type="SFLD" id="SFLDG01065">
    <property type="entry name" value="anaerobic_coproporphyrinogen-I"/>
    <property type="match status" value="1"/>
</dbReference>
<organism evidence="5 6">
    <name type="scientific">Helcococcus kunzii ATCC 51366</name>
    <dbReference type="NCBI Taxonomy" id="883114"/>
    <lineage>
        <taxon>Bacteria</taxon>
        <taxon>Bacillati</taxon>
        <taxon>Bacillota</taxon>
        <taxon>Tissierellia</taxon>
        <taxon>Tissierellales</taxon>
        <taxon>Peptoniphilaceae</taxon>
        <taxon>Helcococcus</taxon>
    </lineage>
</organism>
<comment type="similarity">
    <text evidence="1">Belongs to the anaerobic coproporphyrinogen-III oxidase family. HemW subfamily.</text>
</comment>
<dbReference type="Gene3D" id="3.80.30.20">
    <property type="entry name" value="tm_1862 like domain"/>
    <property type="match status" value="1"/>
</dbReference>
<keyword evidence="3" id="KW-0143">Chaperone</keyword>
<dbReference type="InterPro" id="IPR034505">
    <property type="entry name" value="Coproporphyrinogen-III_oxidase"/>
</dbReference>
<comment type="function">
    <text evidence="3">Probably acts as a heme chaperone, transferring heme to an unknown acceptor. Binds one molecule of heme per monomer, possibly covalently. Binds 1 [4Fe-4S] cluster. The cluster is coordinated with 3 cysteines and an exchangeable S-adenosyl-L-methionine.</text>
</comment>
<gene>
    <name evidence="5" type="ORF">HMPREF9709_01235</name>
</gene>
<dbReference type="InterPro" id="IPR006638">
    <property type="entry name" value="Elp3/MiaA/NifB-like_rSAM"/>
</dbReference>
<dbReference type="Pfam" id="PF06969">
    <property type="entry name" value="HemN_C"/>
    <property type="match status" value="1"/>
</dbReference>
<dbReference type="SFLD" id="SFLDF00562">
    <property type="entry name" value="HemN-like__clustered_with_heat"/>
    <property type="match status" value="1"/>
</dbReference>
<dbReference type="SFLD" id="SFLDF00288">
    <property type="entry name" value="HemN-like__clustered_with_nucl"/>
    <property type="match status" value="1"/>
</dbReference>
<dbReference type="GeneID" id="96999210"/>
<dbReference type="OrthoDB" id="9808022at2"/>
<dbReference type="SFLD" id="SFLDS00029">
    <property type="entry name" value="Radical_SAM"/>
    <property type="match status" value="1"/>
</dbReference>
<dbReference type="GO" id="GO:0005737">
    <property type="term" value="C:cytoplasm"/>
    <property type="evidence" value="ECO:0007669"/>
    <property type="project" value="UniProtKB-SubCell"/>
</dbReference>
<evidence type="ECO:0000256" key="3">
    <source>
        <dbReference type="RuleBase" id="RU364116"/>
    </source>
</evidence>
<feature type="domain" description="Radical SAM core" evidence="4">
    <location>
        <begin position="1"/>
        <end position="233"/>
    </location>
</feature>
<keyword evidence="3" id="KW-0408">Iron</keyword>
<dbReference type="InterPro" id="IPR010723">
    <property type="entry name" value="HemN_C"/>
</dbReference>
<dbReference type="HOGENOM" id="CLU_027579_2_2_9"/>
<evidence type="ECO:0000313" key="5">
    <source>
        <dbReference type="EMBL" id="EHR33487.1"/>
    </source>
</evidence>
<dbReference type="SUPFAM" id="SSF102114">
    <property type="entry name" value="Radical SAM enzymes"/>
    <property type="match status" value="1"/>
</dbReference>
<comment type="caution">
    <text evidence="5">The sequence shown here is derived from an EMBL/GenBank/DDBJ whole genome shotgun (WGS) entry which is preliminary data.</text>
</comment>
<keyword evidence="3" id="KW-0949">S-adenosyl-L-methionine</keyword>
<evidence type="ECO:0000256" key="1">
    <source>
        <dbReference type="ARBA" id="ARBA00006100"/>
    </source>
</evidence>
<keyword evidence="3" id="KW-0963">Cytoplasm</keyword>
<dbReference type="RefSeq" id="WP_005398750.1">
    <property type="nucleotide sequence ID" value="NZ_JH601088.1"/>
</dbReference>
<dbReference type="PATRIC" id="fig|883114.3.peg.1225"/>
<dbReference type="InterPro" id="IPR004559">
    <property type="entry name" value="HemW-like"/>
</dbReference>
<evidence type="ECO:0000313" key="6">
    <source>
        <dbReference type="Proteomes" id="UP000004191"/>
    </source>
</evidence>
<dbReference type="Proteomes" id="UP000004191">
    <property type="component" value="Unassembled WGS sequence"/>
</dbReference>
<evidence type="ECO:0000259" key="4">
    <source>
        <dbReference type="PROSITE" id="PS51918"/>
    </source>
</evidence>
<dbReference type="PANTHER" id="PTHR13932:SF5">
    <property type="entry name" value="RADICAL S-ADENOSYL METHIONINE DOMAIN-CONTAINING PROTEIN 1, MITOCHONDRIAL"/>
    <property type="match status" value="1"/>
</dbReference>
<keyword evidence="6" id="KW-1185">Reference proteome</keyword>
<dbReference type="CDD" id="cd01335">
    <property type="entry name" value="Radical_SAM"/>
    <property type="match status" value="1"/>
</dbReference>
<sequence>MKKKFGLYIHIPFCQKRCHYCDFLTFIGHDEMIKKYVKYLQKEIEMYKSEDAILDTIYIGGGTPSYLDEDLMVEILQSVYSTFSIDDQCEITIEMNPESVKEEKIKTYLENGINRFSTGVQSFDNEVLQITGRLHNNVTVFKKLKLMRQLGCKNISIDLMMANPKQDYNVLLNDLTIATKLDIDHISYYSLILKEHTYFELWLNQGQIELFNPEEERKMYHTVVHTLKDHGFIQYEISSFAKSEKFMSKHNQKYWRLNDYFGVGMGAASNLGLIRNVNTRDFDEYFEMIENGEKPIKETEKLDIETREKEYLMLNLRMLNGFEIQDINKKFNIDFLKKYKDILNRNIENGILKLENNRVSFTEYGIDNGNMFFRELYGLDE</sequence>
<keyword evidence="3" id="KW-0411">Iron-sulfur</keyword>
<dbReference type="STRING" id="883114.HMPREF9709_01235"/>
<evidence type="ECO:0000256" key="2">
    <source>
        <dbReference type="ARBA" id="ARBA00017228"/>
    </source>
</evidence>
<name>H3NPH4_9FIRM</name>
<dbReference type="GO" id="GO:0004109">
    <property type="term" value="F:coproporphyrinogen oxidase activity"/>
    <property type="evidence" value="ECO:0007669"/>
    <property type="project" value="InterPro"/>
</dbReference>
<dbReference type="EMBL" id="AGEI01000023">
    <property type="protein sequence ID" value="EHR33487.1"/>
    <property type="molecule type" value="Genomic_DNA"/>
</dbReference>
<dbReference type="InterPro" id="IPR058240">
    <property type="entry name" value="rSAM_sf"/>
</dbReference>
<dbReference type="GO" id="GO:0046872">
    <property type="term" value="F:metal ion binding"/>
    <property type="evidence" value="ECO:0007669"/>
    <property type="project" value="UniProtKB-UniRule"/>
</dbReference>
<dbReference type="GO" id="GO:0006779">
    <property type="term" value="P:porphyrin-containing compound biosynthetic process"/>
    <property type="evidence" value="ECO:0007669"/>
    <property type="project" value="InterPro"/>
</dbReference>
<keyword evidence="3" id="KW-0479">Metal-binding</keyword>
<keyword evidence="3" id="KW-0349">Heme</keyword>
<dbReference type="Pfam" id="PF04055">
    <property type="entry name" value="Radical_SAM"/>
    <property type="match status" value="1"/>
</dbReference>
<dbReference type="NCBIfam" id="TIGR00539">
    <property type="entry name" value="hemN_rel"/>
    <property type="match status" value="1"/>
</dbReference>
<dbReference type="eggNOG" id="COG0635">
    <property type="taxonomic scope" value="Bacteria"/>
</dbReference>
<accession>H3NPH4</accession>
<proteinExistence type="inferred from homology"/>
<dbReference type="PANTHER" id="PTHR13932">
    <property type="entry name" value="COPROPORPHYRINIGEN III OXIDASE"/>
    <property type="match status" value="1"/>
</dbReference>
<dbReference type="InterPro" id="IPR023404">
    <property type="entry name" value="rSAM_horseshoe"/>
</dbReference>
<reference evidence="5 6" key="1">
    <citation type="submission" date="2012-01" db="EMBL/GenBank/DDBJ databases">
        <title>The Genome Sequence of Helcococcus kunzii ATCC 51366.</title>
        <authorList>
            <consortium name="The Broad Institute Genome Sequencing Platform"/>
            <person name="Earl A."/>
            <person name="Ward D."/>
            <person name="Feldgarden M."/>
            <person name="Gevers D."/>
            <person name="Huys G."/>
            <person name="Young S.K."/>
            <person name="Zeng Q."/>
            <person name="Gargeya S."/>
            <person name="Fitzgerald M."/>
            <person name="Haas B."/>
            <person name="Abouelleil A."/>
            <person name="Alvarado L."/>
            <person name="Arachchi H.M."/>
            <person name="Berlin A."/>
            <person name="Chapman S.B."/>
            <person name="Gearin G."/>
            <person name="Goldberg J."/>
            <person name="Griggs A."/>
            <person name="Gujja S."/>
            <person name="Hansen M."/>
            <person name="Heiman D."/>
            <person name="Howarth C."/>
            <person name="Larimer J."/>
            <person name="Lui A."/>
            <person name="MacDonald P.J.P."/>
            <person name="McCowen C."/>
            <person name="Montmayeur A."/>
            <person name="Murphy C."/>
            <person name="Neiman D."/>
            <person name="Pearson M."/>
            <person name="Priest M."/>
            <person name="Roberts A."/>
            <person name="Saif S."/>
            <person name="Shea T."/>
            <person name="Sisk P."/>
            <person name="Stolte C."/>
            <person name="Sykes S."/>
            <person name="Wortman J."/>
            <person name="Nusbaum C."/>
            <person name="Birren B."/>
        </authorList>
    </citation>
    <scope>NUCLEOTIDE SEQUENCE [LARGE SCALE GENOMIC DNA]</scope>
    <source>
        <strain evidence="5 6">ATCC 51366</strain>
    </source>
</reference>
<dbReference type="GO" id="GO:0051539">
    <property type="term" value="F:4 iron, 4 sulfur cluster binding"/>
    <property type="evidence" value="ECO:0007669"/>
    <property type="project" value="UniProtKB-UniRule"/>
</dbReference>
<dbReference type="AlphaFoldDB" id="H3NPH4"/>
<protein>
    <recommendedName>
        <fullName evidence="2 3">Heme chaperone HemW</fullName>
    </recommendedName>
</protein>
<dbReference type="SMART" id="SM00729">
    <property type="entry name" value="Elp3"/>
    <property type="match status" value="1"/>
</dbReference>